<dbReference type="GO" id="GO:0008413">
    <property type="term" value="F:8-oxo-7,8-dihydroguanosine triphosphate pyrophosphatase activity"/>
    <property type="evidence" value="ECO:0007669"/>
    <property type="project" value="TreeGrafter"/>
</dbReference>
<keyword evidence="7" id="KW-0378">Hydrolase</keyword>
<evidence type="ECO:0000256" key="7">
    <source>
        <dbReference type="ARBA" id="ARBA00022801"/>
    </source>
</evidence>
<evidence type="ECO:0000256" key="6">
    <source>
        <dbReference type="ARBA" id="ARBA00022763"/>
    </source>
</evidence>
<keyword evidence="5" id="KW-0479">Metal-binding</keyword>
<keyword evidence="13" id="KW-0413">Isomerase</keyword>
<keyword evidence="4" id="KW-0235">DNA replication</keyword>
<dbReference type="SUPFAM" id="SSF55811">
    <property type="entry name" value="Nudix"/>
    <property type="match status" value="1"/>
</dbReference>
<evidence type="ECO:0000313" key="14">
    <source>
        <dbReference type="Proteomes" id="UP000095003"/>
    </source>
</evidence>
<dbReference type="GO" id="GO:0044716">
    <property type="term" value="F:8-oxo-GDP phosphatase activity"/>
    <property type="evidence" value="ECO:0007669"/>
    <property type="project" value="TreeGrafter"/>
</dbReference>
<comment type="similarity">
    <text evidence="2">Belongs to the Nudix hydrolase family.</text>
</comment>
<dbReference type="GO" id="GO:0006281">
    <property type="term" value="P:DNA repair"/>
    <property type="evidence" value="ECO:0007669"/>
    <property type="project" value="UniProtKB-KW"/>
</dbReference>
<reference evidence="13 14" key="1">
    <citation type="submission" date="2016-07" db="EMBL/GenBank/DDBJ databases">
        <title>Characterization of isolates of Eisenbergiella tayi derived from blood cultures, using whole genome sequencing.</title>
        <authorList>
            <person name="Burdz T."/>
            <person name="Wiebe D."/>
            <person name="Huynh C."/>
            <person name="Bernard K."/>
        </authorList>
    </citation>
    <scope>NUCLEOTIDE SEQUENCE [LARGE SCALE GENOMIC DNA]</scope>
    <source>
        <strain evidence="13 14">NML 120489</strain>
    </source>
</reference>
<dbReference type="GO" id="GO:0006260">
    <property type="term" value="P:DNA replication"/>
    <property type="evidence" value="ECO:0007669"/>
    <property type="project" value="UniProtKB-KW"/>
</dbReference>
<evidence type="ECO:0000256" key="4">
    <source>
        <dbReference type="ARBA" id="ARBA00022705"/>
    </source>
</evidence>
<dbReference type="EC" id="3.6.1.55" evidence="11"/>
<evidence type="ECO:0000256" key="10">
    <source>
        <dbReference type="ARBA" id="ARBA00035861"/>
    </source>
</evidence>
<dbReference type="PANTHER" id="PTHR47707:SF1">
    <property type="entry name" value="NUDIX HYDROLASE FAMILY PROTEIN"/>
    <property type="match status" value="1"/>
</dbReference>
<organism evidence="13 14">
    <name type="scientific">Eisenbergiella tayi</name>
    <dbReference type="NCBI Taxonomy" id="1432052"/>
    <lineage>
        <taxon>Bacteria</taxon>
        <taxon>Bacillati</taxon>
        <taxon>Bacillota</taxon>
        <taxon>Clostridia</taxon>
        <taxon>Lachnospirales</taxon>
        <taxon>Lachnospiraceae</taxon>
        <taxon>Eisenbergiella</taxon>
    </lineage>
</organism>
<dbReference type="InterPro" id="IPR015797">
    <property type="entry name" value="NUDIX_hydrolase-like_dom_sf"/>
</dbReference>
<dbReference type="PANTHER" id="PTHR47707">
    <property type="entry name" value="8-OXO-DGTP DIPHOSPHATASE"/>
    <property type="match status" value="1"/>
</dbReference>
<dbReference type="Gene3D" id="3.90.79.10">
    <property type="entry name" value="Nucleoside Triphosphate Pyrophosphohydrolase"/>
    <property type="match status" value="1"/>
</dbReference>
<comment type="caution">
    <text evidence="13">The sequence shown here is derived from an EMBL/GenBank/DDBJ whole genome shotgun (WGS) entry which is preliminary data.</text>
</comment>
<dbReference type="PROSITE" id="PS51462">
    <property type="entry name" value="NUDIX"/>
    <property type="match status" value="1"/>
</dbReference>
<feature type="domain" description="Nudix hydrolase" evidence="12">
    <location>
        <begin position="28"/>
        <end position="157"/>
    </location>
</feature>
<evidence type="ECO:0000256" key="1">
    <source>
        <dbReference type="ARBA" id="ARBA00001946"/>
    </source>
</evidence>
<dbReference type="CDD" id="cd04693">
    <property type="entry name" value="NUDIX_Hydrolase"/>
    <property type="match status" value="1"/>
</dbReference>
<keyword evidence="9" id="KW-0234">DNA repair</keyword>
<keyword evidence="6" id="KW-0227">DNA damage</keyword>
<sequence>MEMVEVINKERVPVGRIVERDTQLNNGEYHLIVHAWIKDYKSNYLISRRAENKSFGGMWECTGGGVIFGETSIEAAVRETKEEVGLLLKPENGRFLTSYFFEDIHAICDVWLFHQEVELNNLVLQENETSSVKLVSLDVLIDMYNNGEFLSFYDFAKLLRLTDF</sequence>
<evidence type="ECO:0000256" key="5">
    <source>
        <dbReference type="ARBA" id="ARBA00022723"/>
    </source>
</evidence>
<dbReference type="EMBL" id="MCGI01000004">
    <property type="protein sequence ID" value="ODM09876.1"/>
    <property type="molecule type" value="Genomic_DNA"/>
</dbReference>
<comment type="catalytic activity">
    <reaction evidence="10">
        <text>8-oxo-dGTP + H2O = 8-oxo-dGMP + diphosphate + H(+)</text>
        <dbReference type="Rhea" id="RHEA:31575"/>
        <dbReference type="ChEBI" id="CHEBI:15377"/>
        <dbReference type="ChEBI" id="CHEBI:15378"/>
        <dbReference type="ChEBI" id="CHEBI:33019"/>
        <dbReference type="ChEBI" id="CHEBI:63224"/>
        <dbReference type="ChEBI" id="CHEBI:77896"/>
        <dbReference type="EC" id="3.6.1.55"/>
    </reaction>
</comment>
<protein>
    <recommendedName>
        <fullName evidence="11">8-oxo-dGTP diphosphatase</fullName>
        <ecNumber evidence="11">3.6.1.55</ecNumber>
    </recommendedName>
</protein>
<comment type="cofactor">
    <cofactor evidence="1">
        <name>Mg(2+)</name>
        <dbReference type="ChEBI" id="CHEBI:18420"/>
    </cofactor>
</comment>
<evidence type="ECO:0000256" key="8">
    <source>
        <dbReference type="ARBA" id="ARBA00022842"/>
    </source>
</evidence>
<keyword evidence="3" id="KW-0515">Mutator protein</keyword>
<dbReference type="RefSeq" id="WP_069158269.1">
    <property type="nucleotide sequence ID" value="NZ_DBFYTC010000126.1"/>
</dbReference>
<dbReference type="InterPro" id="IPR000086">
    <property type="entry name" value="NUDIX_hydrolase_dom"/>
</dbReference>
<accession>A0A1E3AP27</accession>
<dbReference type="InterPro" id="IPR020084">
    <property type="entry name" value="NUDIX_hydrolase_CS"/>
</dbReference>
<dbReference type="PROSITE" id="PS00893">
    <property type="entry name" value="NUDIX_BOX"/>
    <property type="match status" value="1"/>
</dbReference>
<keyword evidence="8" id="KW-0460">Magnesium</keyword>
<dbReference type="Proteomes" id="UP000095003">
    <property type="component" value="Unassembled WGS sequence"/>
</dbReference>
<evidence type="ECO:0000256" key="11">
    <source>
        <dbReference type="ARBA" id="ARBA00038905"/>
    </source>
</evidence>
<dbReference type="GO" id="GO:0016853">
    <property type="term" value="F:isomerase activity"/>
    <property type="evidence" value="ECO:0007669"/>
    <property type="project" value="UniProtKB-KW"/>
</dbReference>
<evidence type="ECO:0000259" key="12">
    <source>
        <dbReference type="PROSITE" id="PS51462"/>
    </source>
</evidence>
<evidence type="ECO:0000256" key="2">
    <source>
        <dbReference type="ARBA" id="ARBA00005582"/>
    </source>
</evidence>
<proteinExistence type="inferred from homology"/>
<dbReference type="GO" id="GO:0046872">
    <property type="term" value="F:metal ion binding"/>
    <property type="evidence" value="ECO:0007669"/>
    <property type="project" value="UniProtKB-KW"/>
</dbReference>
<evidence type="ECO:0000313" key="13">
    <source>
        <dbReference type="EMBL" id="ODM09876.1"/>
    </source>
</evidence>
<evidence type="ECO:0000256" key="3">
    <source>
        <dbReference type="ARBA" id="ARBA00022457"/>
    </source>
</evidence>
<dbReference type="GeneID" id="93302195"/>
<dbReference type="GO" id="GO:0035539">
    <property type="term" value="F:8-oxo-7,8-dihydrodeoxyguanosine triphosphate pyrophosphatase activity"/>
    <property type="evidence" value="ECO:0007669"/>
    <property type="project" value="UniProtKB-EC"/>
</dbReference>
<dbReference type="Pfam" id="PF00293">
    <property type="entry name" value="NUDIX"/>
    <property type="match status" value="1"/>
</dbReference>
<dbReference type="GO" id="GO:0044715">
    <property type="term" value="F:8-oxo-dGDP phosphatase activity"/>
    <property type="evidence" value="ECO:0007669"/>
    <property type="project" value="TreeGrafter"/>
</dbReference>
<dbReference type="AlphaFoldDB" id="A0A1E3AP27"/>
<gene>
    <name evidence="13" type="primary">idi_2</name>
    <name evidence="13" type="ORF">BEH84_04244</name>
</gene>
<dbReference type="InterPro" id="IPR047127">
    <property type="entry name" value="MutT-like"/>
</dbReference>
<name>A0A1E3AP27_9FIRM</name>
<evidence type="ECO:0000256" key="9">
    <source>
        <dbReference type="ARBA" id="ARBA00023204"/>
    </source>
</evidence>